<dbReference type="AlphaFoldDB" id="A0A422NPP0"/>
<dbReference type="GeneID" id="40327351"/>
<gene>
    <name evidence="1" type="ORF">TraAM80_03418</name>
</gene>
<evidence type="ECO:0000313" key="1">
    <source>
        <dbReference type="EMBL" id="RNF07442.1"/>
    </source>
</evidence>
<dbReference type="EMBL" id="MKGL01000086">
    <property type="protein sequence ID" value="RNF07442.1"/>
    <property type="molecule type" value="Genomic_DNA"/>
</dbReference>
<proteinExistence type="predicted"/>
<comment type="caution">
    <text evidence="1">The sequence shown here is derived from an EMBL/GenBank/DDBJ whole genome shotgun (WGS) entry which is preliminary data.</text>
</comment>
<keyword evidence="2" id="KW-1185">Reference proteome</keyword>
<evidence type="ECO:0000313" key="2">
    <source>
        <dbReference type="Proteomes" id="UP000283634"/>
    </source>
</evidence>
<reference evidence="1 2" key="1">
    <citation type="journal article" date="2018" name="BMC Genomics">
        <title>Genomic comparison of Trypanosoma conorhini and Trypanosoma rangeli to Trypanosoma cruzi strains of high and low virulence.</title>
        <authorList>
            <person name="Bradwell K.R."/>
            <person name="Koparde V.N."/>
            <person name="Matveyev A.V."/>
            <person name="Serrano M.G."/>
            <person name="Alves J.M."/>
            <person name="Parikh H."/>
            <person name="Huang B."/>
            <person name="Lee V."/>
            <person name="Espinosa-Alvarez O."/>
            <person name="Ortiz P.A."/>
            <person name="Costa-Martins A.G."/>
            <person name="Teixeira M.M."/>
            <person name="Buck G.A."/>
        </authorList>
    </citation>
    <scope>NUCLEOTIDE SEQUENCE [LARGE SCALE GENOMIC DNA]</scope>
    <source>
        <strain evidence="1 2">AM80</strain>
    </source>
</reference>
<name>A0A422NPP0_TRYRA</name>
<dbReference type="Proteomes" id="UP000283634">
    <property type="component" value="Unassembled WGS sequence"/>
</dbReference>
<organism evidence="1 2">
    <name type="scientific">Trypanosoma rangeli</name>
    <dbReference type="NCBI Taxonomy" id="5698"/>
    <lineage>
        <taxon>Eukaryota</taxon>
        <taxon>Discoba</taxon>
        <taxon>Euglenozoa</taxon>
        <taxon>Kinetoplastea</taxon>
        <taxon>Metakinetoplastina</taxon>
        <taxon>Trypanosomatida</taxon>
        <taxon>Trypanosomatidae</taxon>
        <taxon>Trypanosoma</taxon>
        <taxon>Herpetosoma</taxon>
    </lineage>
</organism>
<dbReference type="OrthoDB" id="238521at2759"/>
<protein>
    <submittedName>
        <fullName evidence="1">Uncharacterized protein</fullName>
    </submittedName>
</protein>
<sequence>MTCQHCGHIHPRDHNALCSPYLQRQCRGCGKSYIRPNLPVDNHREFCHATISYNELIPFKCHSCKSSVLQTGFHGASCLNSRSDAPIDDVYVWKCNREVPGLKGSVNAQGCGHWNYRLVEPLLFLW</sequence>
<dbReference type="RefSeq" id="XP_029239827.1">
    <property type="nucleotide sequence ID" value="XM_029380390.1"/>
</dbReference>
<accession>A0A422NPP0</accession>